<proteinExistence type="predicted"/>
<gene>
    <name evidence="3" type="primary">si:ch211-113d22.2</name>
</gene>
<evidence type="ECO:0000313" key="3">
    <source>
        <dbReference type="Ensembl" id="ENSAMXP00005044564.1"/>
    </source>
</evidence>
<evidence type="ECO:0000313" key="4">
    <source>
        <dbReference type="Proteomes" id="UP000694621"/>
    </source>
</evidence>
<dbReference type="Proteomes" id="UP000694621">
    <property type="component" value="Unplaced"/>
</dbReference>
<dbReference type="InterPro" id="IPR035076">
    <property type="entry name" value="Toxin/TOLIP"/>
</dbReference>
<dbReference type="FunFam" id="2.10.60.10:FF:000037">
    <property type="entry name" value="Si:ch73-28h20.1"/>
    <property type="match status" value="1"/>
</dbReference>
<dbReference type="PROSITE" id="PS51257">
    <property type="entry name" value="PROKAR_LIPOPROTEIN"/>
    <property type="match status" value="1"/>
</dbReference>
<evidence type="ECO:0000256" key="1">
    <source>
        <dbReference type="SAM" id="SignalP"/>
    </source>
</evidence>
<protein>
    <submittedName>
        <fullName evidence="3">Si:ch211-113d22.2</fullName>
    </submittedName>
</protein>
<dbReference type="Ensembl" id="ENSAMXT00005048404.1">
    <property type="protein sequence ID" value="ENSAMXP00005044564.1"/>
    <property type="gene ID" value="ENSAMXG00005020679.1"/>
</dbReference>
<reference evidence="3" key="1">
    <citation type="submission" date="2025-08" db="UniProtKB">
        <authorList>
            <consortium name="Ensembl"/>
        </authorList>
    </citation>
    <scope>IDENTIFICATION</scope>
</reference>
<dbReference type="CDD" id="cd23553">
    <property type="entry name" value="TFP_LU_ECD_Ly6PGE"/>
    <property type="match status" value="1"/>
</dbReference>
<accession>A0A8B9L301</accession>
<feature type="signal peptide" evidence="1">
    <location>
        <begin position="1"/>
        <end position="23"/>
    </location>
</feature>
<sequence>MRVCLCVCVCAVNLSLHVNLSTAVCSCTVCEGEALKCHTCVAVNQEDCDRQGSSVCPANADACSTIIGPNSVMKSCSYKSFCEKAHMSVGGVKLECCFNDDCNGPHRAHSHGEHSGAHTLGYSATLLLGTLLLRAL</sequence>
<dbReference type="Gene3D" id="2.10.60.10">
    <property type="entry name" value="CD59"/>
    <property type="match status" value="1"/>
</dbReference>
<dbReference type="SUPFAM" id="SSF57302">
    <property type="entry name" value="Snake toxin-like"/>
    <property type="match status" value="1"/>
</dbReference>
<evidence type="ECO:0000259" key="2">
    <source>
        <dbReference type="Pfam" id="PF00087"/>
    </source>
</evidence>
<name>A0A8B9L301_ASTMX</name>
<dbReference type="InterPro" id="IPR045860">
    <property type="entry name" value="Snake_toxin-like_sf"/>
</dbReference>
<keyword evidence="1" id="KW-0732">Signal</keyword>
<feature type="chain" id="PRO_5034859306" evidence="1">
    <location>
        <begin position="24"/>
        <end position="136"/>
    </location>
</feature>
<organism evidence="3 4">
    <name type="scientific">Astyanax mexicanus</name>
    <name type="common">Blind cave fish</name>
    <name type="synonym">Astyanax fasciatus mexicanus</name>
    <dbReference type="NCBI Taxonomy" id="7994"/>
    <lineage>
        <taxon>Eukaryota</taxon>
        <taxon>Metazoa</taxon>
        <taxon>Chordata</taxon>
        <taxon>Craniata</taxon>
        <taxon>Vertebrata</taxon>
        <taxon>Euteleostomi</taxon>
        <taxon>Actinopterygii</taxon>
        <taxon>Neopterygii</taxon>
        <taxon>Teleostei</taxon>
        <taxon>Ostariophysi</taxon>
        <taxon>Characiformes</taxon>
        <taxon>Characoidei</taxon>
        <taxon>Acestrorhamphidae</taxon>
        <taxon>Acestrorhamphinae</taxon>
        <taxon>Astyanax</taxon>
    </lineage>
</organism>
<dbReference type="AlphaFoldDB" id="A0A8B9L301"/>
<dbReference type="Pfam" id="PF00087">
    <property type="entry name" value="Toxin_TOLIP"/>
    <property type="match status" value="1"/>
</dbReference>
<feature type="domain" description="Snake toxin/toxin-like" evidence="2">
    <location>
        <begin position="35"/>
        <end position="103"/>
    </location>
</feature>